<protein>
    <recommendedName>
        <fullName evidence="14">Angiopoietin-related protein 3</fullName>
    </recommendedName>
    <alternativeName>
        <fullName evidence="15">Angiopoietin-like protein 3</fullName>
    </alternativeName>
</protein>
<feature type="signal peptide" evidence="18">
    <location>
        <begin position="1"/>
        <end position="16"/>
    </location>
</feature>
<evidence type="ECO:0000259" key="19">
    <source>
        <dbReference type="PROSITE" id="PS51406"/>
    </source>
</evidence>
<evidence type="ECO:0000256" key="2">
    <source>
        <dbReference type="ARBA" id="ARBA00004613"/>
    </source>
</evidence>
<evidence type="ECO:0000256" key="11">
    <source>
        <dbReference type="ARBA" id="ARBA00023180"/>
    </source>
</evidence>
<dbReference type="OMA" id="WKEEKHW"/>
<organism evidence="20 21">
    <name type="scientific">Ornithorhynchus anatinus</name>
    <name type="common">Duckbill platypus</name>
    <dbReference type="NCBI Taxonomy" id="9258"/>
    <lineage>
        <taxon>Eukaryota</taxon>
        <taxon>Metazoa</taxon>
        <taxon>Chordata</taxon>
        <taxon>Craniata</taxon>
        <taxon>Vertebrata</taxon>
        <taxon>Euteleostomi</taxon>
        <taxon>Mammalia</taxon>
        <taxon>Monotremata</taxon>
        <taxon>Ornithorhynchidae</taxon>
        <taxon>Ornithorhynchus</taxon>
    </lineage>
</organism>
<dbReference type="CTD" id="27329"/>
<evidence type="ECO:0000313" key="20">
    <source>
        <dbReference type="Ensembl" id="ENSOANP00000027773.3"/>
    </source>
</evidence>
<evidence type="ECO:0000256" key="16">
    <source>
        <dbReference type="SAM" id="Coils"/>
    </source>
</evidence>
<keyword evidence="12" id="KW-0966">Cell projection</keyword>
<dbReference type="KEGG" id="oaa:100088854"/>
<dbReference type="Pfam" id="PF00147">
    <property type="entry name" value="Fibrinogen_C"/>
    <property type="match status" value="1"/>
</dbReference>
<dbReference type="GO" id="GO:0005769">
    <property type="term" value="C:early endosome"/>
    <property type="evidence" value="ECO:0007669"/>
    <property type="project" value="Ensembl"/>
</dbReference>
<evidence type="ECO:0000256" key="15">
    <source>
        <dbReference type="ARBA" id="ARBA00083172"/>
    </source>
</evidence>
<dbReference type="CDD" id="cd00087">
    <property type="entry name" value="FReD"/>
    <property type="match status" value="1"/>
</dbReference>
<dbReference type="GO" id="GO:0055091">
    <property type="term" value="P:phospholipid homeostasis"/>
    <property type="evidence" value="ECO:0000318"/>
    <property type="project" value="GO_Central"/>
</dbReference>
<dbReference type="GeneID" id="100088854"/>
<keyword evidence="4" id="KW-0037">Angiogenesis</keyword>
<feature type="chain" id="PRO_5027663891" description="Angiopoietin-related protein 3" evidence="18">
    <location>
        <begin position="17"/>
        <end position="460"/>
    </location>
</feature>
<dbReference type="SUPFAM" id="SSF56496">
    <property type="entry name" value="Fibrinogen C-terminal domain-like"/>
    <property type="match status" value="1"/>
</dbReference>
<evidence type="ECO:0000256" key="8">
    <source>
        <dbReference type="ARBA" id="ARBA00023054"/>
    </source>
</evidence>
<name>F6QXZ1_ORNAN</name>
<evidence type="ECO:0000256" key="13">
    <source>
        <dbReference type="ARBA" id="ARBA00062950"/>
    </source>
</evidence>
<dbReference type="SMART" id="SM00186">
    <property type="entry name" value="FBG"/>
    <property type="match status" value="1"/>
</dbReference>
<dbReference type="GO" id="GO:0005794">
    <property type="term" value="C:Golgi apparatus"/>
    <property type="evidence" value="ECO:0007669"/>
    <property type="project" value="Ensembl"/>
</dbReference>
<dbReference type="PANTHER" id="PTHR47221:SF5">
    <property type="entry name" value="FIBRINOGEN C-TERMINAL DOMAIN-CONTAINING PROTEIN"/>
    <property type="match status" value="1"/>
</dbReference>
<feature type="compositionally biased region" description="Basic residues" evidence="17">
    <location>
        <begin position="418"/>
        <end position="432"/>
    </location>
</feature>
<keyword evidence="5" id="KW-0358">Heparin-binding</keyword>
<dbReference type="GO" id="GO:0004859">
    <property type="term" value="F:phospholipase inhibitor activity"/>
    <property type="evidence" value="ECO:0000318"/>
    <property type="project" value="GO_Central"/>
</dbReference>
<dbReference type="GO" id="GO:0045766">
    <property type="term" value="P:positive regulation of angiogenesis"/>
    <property type="evidence" value="ECO:0007669"/>
    <property type="project" value="Ensembl"/>
</dbReference>
<dbReference type="GO" id="GO:0005178">
    <property type="term" value="F:integrin binding"/>
    <property type="evidence" value="ECO:0007669"/>
    <property type="project" value="Ensembl"/>
</dbReference>
<comment type="subcellular location">
    <subcellularLocation>
        <location evidence="1">Cell projection</location>
        <location evidence="1">Lamellipodium</location>
    </subcellularLocation>
    <subcellularLocation>
        <location evidence="2">Secreted</location>
    </subcellularLocation>
</comment>
<dbReference type="GO" id="GO:0008201">
    <property type="term" value="F:heparin binding"/>
    <property type="evidence" value="ECO:0007669"/>
    <property type="project" value="UniProtKB-KW"/>
</dbReference>
<evidence type="ECO:0000256" key="14">
    <source>
        <dbReference type="ARBA" id="ARBA00069520"/>
    </source>
</evidence>
<keyword evidence="21" id="KW-1185">Reference proteome</keyword>
<dbReference type="OrthoDB" id="8866652at2759"/>
<evidence type="ECO:0000256" key="1">
    <source>
        <dbReference type="ARBA" id="ARBA00004510"/>
    </source>
</evidence>
<feature type="region of interest" description="Disordered" evidence="17">
    <location>
        <begin position="415"/>
        <end position="438"/>
    </location>
</feature>
<dbReference type="Ensembl" id="ENSOANT00000031572.3">
    <property type="protein sequence ID" value="ENSOANP00000027773.3"/>
    <property type="gene ID" value="ENSOANG00000021792.3"/>
</dbReference>
<reference evidence="20 21" key="1">
    <citation type="journal article" date="2008" name="Nature">
        <title>Genome analysis of the platypus reveals unique signatures of evolution.</title>
        <authorList>
            <person name="Warren W.C."/>
            <person name="Hillier L.W."/>
            <person name="Marshall Graves J.A."/>
            <person name="Birney E."/>
            <person name="Ponting C.P."/>
            <person name="Grutzner F."/>
            <person name="Belov K."/>
            <person name="Miller W."/>
            <person name="Clarke L."/>
            <person name="Chinwalla A.T."/>
            <person name="Yang S.P."/>
            <person name="Heger A."/>
            <person name="Locke D.P."/>
            <person name="Miethke P."/>
            <person name="Waters P.D."/>
            <person name="Veyrunes F."/>
            <person name="Fulton L."/>
            <person name="Fulton B."/>
            <person name="Graves T."/>
            <person name="Wallis J."/>
            <person name="Puente X.S."/>
            <person name="Lopez-Otin C."/>
            <person name="Ordonez G.R."/>
            <person name="Eichler E.E."/>
            <person name="Chen L."/>
            <person name="Cheng Z."/>
            <person name="Deakin J.E."/>
            <person name="Alsop A."/>
            <person name="Thompson K."/>
            <person name="Kirby P."/>
            <person name="Papenfuss A.T."/>
            <person name="Wakefield M.J."/>
            <person name="Olender T."/>
            <person name="Lancet D."/>
            <person name="Huttley G.A."/>
            <person name="Smit A.F."/>
            <person name="Pask A."/>
            <person name="Temple-Smith P."/>
            <person name="Batzer M.A."/>
            <person name="Walker J.A."/>
            <person name="Konkel M.K."/>
            <person name="Harris R.S."/>
            <person name="Whittington C.M."/>
            <person name="Wong E.S."/>
            <person name="Gemmell N.J."/>
            <person name="Buschiazzo E."/>
            <person name="Vargas Jentzsch I.M."/>
            <person name="Merkel A."/>
            <person name="Schmitz J."/>
            <person name="Zemann A."/>
            <person name="Churakov G."/>
            <person name="Kriegs J.O."/>
            <person name="Brosius J."/>
            <person name="Murchison E.P."/>
            <person name="Sachidanandam R."/>
            <person name="Smith C."/>
            <person name="Hannon G.J."/>
            <person name="Tsend-Ayush E."/>
            <person name="McMillan D."/>
            <person name="Attenborough R."/>
            <person name="Rens W."/>
            <person name="Ferguson-Smith M."/>
            <person name="Lefevre C.M."/>
            <person name="Sharp J.A."/>
            <person name="Nicholas K.R."/>
            <person name="Ray D.A."/>
            <person name="Kube M."/>
            <person name="Reinhardt R."/>
            <person name="Pringle T.H."/>
            <person name="Taylor J."/>
            <person name="Jones R.C."/>
            <person name="Nixon B."/>
            <person name="Dacheux J.L."/>
            <person name="Niwa H."/>
            <person name="Sekita Y."/>
            <person name="Huang X."/>
            <person name="Stark A."/>
            <person name="Kheradpour P."/>
            <person name="Kellis M."/>
            <person name="Flicek P."/>
            <person name="Chen Y."/>
            <person name="Webber C."/>
            <person name="Hardison R."/>
            <person name="Nelson J."/>
            <person name="Hallsworth-Pepin K."/>
            <person name="Delehaunty K."/>
            <person name="Markovic C."/>
            <person name="Minx P."/>
            <person name="Feng Y."/>
            <person name="Kremitzki C."/>
            <person name="Mitreva M."/>
            <person name="Glasscock J."/>
            <person name="Wylie T."/>
            <person name="Wohldmann P."/>
            <person name="Thiru P."/>
            <person name="Nhan M.N."/>
            <person name="Pohl C.S."/>
            <person name="Smith S.M."/>
            <person name="Hou S."/>
            <person name="Nefedov M."/>
            <person name="de Jong P.J."/>
            <person name="Renfree M.B."/>
            <person name="Mardis E.R."/>
            <person name="Wilson R.K."/>
        </authorList>
    </citation>
    <scope>NUCLEOTIDE SEQUENCE [LARGE SCALE GENOMIC DNA]</scope>
    <source>
        <strain evidence="20 21">Glennie</strain>
    </source>
</reference>
<evidence type="ECO:0000313" key="21">
    <source>
        <dbReference type="Proteomes" id="UP000002279"/>
    </source>
</evidence>
<dbReference type="GO" id="GO:0035473">
    <property type="term" value="F:lipase binding"/>
    <property type="evidence" value="ECO:0007669"/>
    <property type="project" value="Ensembl"/>
</dbReference>
<dbReference type="FunFam" id="3.90.215.10:FF:000008">
    <property type="entry name" value="Angiopoietin like 3"/>
    <property type="match status" value="1"/>
</dbReference>
<proteinExistence type="predicted"/>
<dbReference type="InterPro" id="IPR002181">
    <property type="entry name" value="Fibrinogen_a/b/g_C_dom"/>
</dbReference>
<dbReference type="GO" id="GO:0090318">
    <property type="term" value="P:regulation of chylomicron remodeling"/>
    <property type="evidence" value="ECO:0007669"/>
    <property type="project" value="Ensembl"/>
</dbReference>
<feature type="coiled-coil region" evidence="16">
    <location>
        <begin position="85"/>
        <end position="144"/>
    </location>
</feature>
<keyword evidence="6 18" id="KW-0732">Signal</keyword>
<evidence type="ECO:0000256" key="10">
    <source>
        <dbReference type="ARBA" id="ARBA00023157"/>
    </source>
</evidence>
<dbReference type="InterPro" id="IPR014716">
    <property type="entry name" value="Fibrinogen_a/b/g_C_1"/>
</dbReference>
<dbReference type="PROSITE" id="PS51406">
    <property type="entry name" value="FIBRINOGEN_C_2"/>
    <property type="match status" value="1"/>
</dbReference>
<dbReference type="GO" id="GO:0009395">
    <property type="term" value="P:phospholipid catabolic process"/>
    <property type="evidence" value="ECO:0000318"/>
    <property type="project" value="GO_Central"/>
</dbReference>
<evidence type="ECO:0000256" key="18">
    <source>
        <dbReference type="SAM" id="SignalP"/>
    </source>
</evidence>
<dbReference type="GO" id="GO:0007160">
    <property type="term" value="P:cell-matrix adhesion"/>
    <property type="evidence" value="ECO:0007669"/>
    <property type="project" value="Ensembl"/>
</dbReference>
<evidence type="ECO:0000256" key="3">
    <source>
        <dbReference type="ARBA" id="ARBA00022525"/>
    </source>
</evidence>
<dbReference type="GO" id="GO:0008083">
    <property type="term" value="F:growth factor activity"/>
    <property type="evidence" value="ECO:0007669"/>
    <property type="project" value="Ensembl"/>
</dbReference>
<dbReference type="RefSeq" id="XP_028939156.1">
    <property type="nucleotide sequence ID" value="XM_029083323.2"/>
</dbReference>
<dbReference type="GeneTree" id="ENSGT00940000156746"/>
<evidence type="ECO:0000256" key="9">
    <source>
        <dbReference type="ARBA" id="ARBA00023098"/>
    </source>
</evidence>
<dbReference type="GO" id="GO:0008203">
    <property type="term" value="P:cholesterol metabolic process"/>
    <property type="evidence" value="ECO:0007669"/>
    <property type="project" value="Ensembl"/>
</dbReference>
<dbReference type="GO" id="GO:0010903">
    <property type="term" value="P:negative regulation of very-low-density lipoprotein particle remodeling"/>
    <property type="evidence" value="ECO:0007669"/>
    <property type="project" value="Ensembl"/>
</dbReference>
<dbReference type="GO" id="GO:0006071">
    <property type="term" value="P:glycerol metabolic process"/>
    <property type="evidence" value="ECO:0007669"/>
    <property type="project" value="Ensembl"/>
</dbReference>
<dbReference type="GO" id="GO:0050996">
    <property type="term" value="P:positive regulation of lipid catabolic process"/>
    <property type="evidence" value="ECO:0007669"/>
    <property type="project" value="Ensembl"/>
</dbReference>
<dbReference type="eggNOG" id="KOG2579">
    <property type="taxonomic scope" value="Eukaryota"/>
</dbReference>
<keyword evidence="8 16" id="KW-0175">Coiled coil</keyword>
<dbReference type="GO" id="GO:0019915">
    <property type="term" value="P:lipid storage"/>
    <property type="evidence" value="ECO:0007669"/>
    <property type="project" value="Ensembl"/>
</dbReference>
<accession>F6QXZ1</accession>
<dbReference type="GO" id="GO:0070328">
    <property type="term" value="P:triglyceride homeostasis"/>
    <property type="evidence" value="ECO:0000318"/>
    <property type="project" value="GO_Central"/>
</dbReference>
<dbReference type="PANTHER" id="PTHR47221">
    <property type="entry name" value="FIBRINOGEN ALPHA CHAIN"/>
    <property type="match status" value="1"/>
</dbReference>
<keyword evidence="7" id="KW-0130">Cell adhesion</keyword>
<dbReference type="GO" id="GO:0009986">
    <property type="term" value="C:cell surface"/>
    <property type="evidence" value="ECO:0007669"/>
    <property type="project" value="Ensembl"/>
</dbReference>
<dbReference type="GO" id="GO:0048844">
    <property type="term" value="P:artery morphogenesis"/>
    <property type="evidence" value="ECO:0007669"/>
    <property type="project" value="Ensembl"/>
</dbReference>
<dbReference type="STRING" id="9258.ENSOANP00000027773"/>
<feature type="domain" description="Fibrinogen C-terminal" evidence="19">
    <location>
        <begin position="237"/>
        <end position="455"/>
    </location>
</feature>
<dbReference type="InterPro" id="IPR036056">
    <property type="entry name" value="Fibrinogen-like_C"/>
</dbReference>
<dbReference type="GO" id="GO:0030027">
    <property type="term" value="C:lamellipodium"/>
    <property type="evidence" value="ECO:0007669"/>
    <property type="project" value="UniProtKB-SubCell"/>
</dbReference>
<dbReference type="GO" id="GO:0030335">
    <property type="term" value="P:positive regulation of cell migration"/>
    <property type="evidence" value="ECO:0007669"/>
    <property type="project" value="Ensembl"/>
</dbReference>
<dbReference type="Proteomes" id="UP000002279">
    <property type="component" value="Chromosome 18"/>
</dbReference>
<dbReference type="HOGENOM" id="CLU_038628_1_3_1"/>
<evidence type="ECO:0000256" key="5">
    <source>
        <dbReference type="ARBA" id="ARBA00022674"/>
    </source>
</evidence>
<dbReference type="AlphaFoldDB" id="F6QXZ1"/>
<comment type="subunit">
    <text evidence="13">Interacts with ANGPTL8. Interacts with ITGB3.</text>
</comment>
<keyword evidence="10" id="KW-1015">Disulfide bond</keyword>
<dbReference type="GO" id="GO:0042632">
    <property type="term" value="P:cholesterol homeostasis"/>
    <property type="evidence" value="ECO:0000318"/>
    <property type="project" value="GO_Central"/>
</dbReference>
<dbReference type="FunCoup" id="F6QXZ1">
    <property type="interactions" value="57"/>
</dbReference>
<dbReference type="Bgee" id="ENSOANG00000021792">
    <property type="expression patterns" value="Expressed in liver and 3 other cell types or tissues"/>
</dbReference>
<dbReference type="Gene3D" id="3.90.215.10">
    <property type="entry name" value="Gamma Fibrinogen, chain A, domain 1"/>
    <property type="match status" value="1"/>
</dbReference>
<evidence type="ECO:0000256" key="12">
    <source>
        <dbReference type="ARBA" id="ARBA00023273"/>
    </source>
</evidence>
<sequence>MRTIILFVLFSPFVISSGIDQDYSPFDSPLPDSKSRFAMLDDVKILANGLLQLGHGLKDFVHKTKGQINDIFKKLNIFDQSFYALSEQTNELKVEEEQLRETTSKLQARNEEMKNMSLELNSKLEGLLREKLQLQQKVGGLEEKLANFDKIQPEIQEPKEVISLKSFVERQDSKIKNLLEIVQEQYAQLDKQHNQIKDIEEKLRKTGFQETTDTSFSSKQRAPRTIPSLQFNATRKSEGHGVLADCSAIYDGGEQSSGVYSIRPNESEAFNVYCEVKSDSSWTVIQRRSDGSQNFNETWESYERGFGSLDGEFWLGLEKIYSIVKQGDYILRIELEDWKDNERYVEYSFTLGSKDTDYLLHLSEITGSIPNALPEHRDLAFSTWDHGTGRDFNCPEGASGGWWWENACGETNLNGKYAKPRSKSKPDRRRGLSWKPSRGRSYSLKATKMLIHPTDLGSFE</sequence>
<dbReference type="InParanoid" id="F6QXZ1"/>
<dbReference type="InterPro" id="IPR037579">
    <property type="entry name" value="FIB_ANG-like"/>
</dbReference>
<evidence type="ECO:0000256" key="6">
    <source>
        <dbReference type="ARBA" id="ARBA00022729"/>
    </source>
</evidence>
<evidence type="ECO:0000256" key="4">
    <source>
        <dbReference type="ARBA" id="ARBA00022657"/>
    </source>
</evidence>
<reference evidence="20" key="2">
    <citation type="submission" date="2025-08" db="UniProtKB">
        <authorList>
            <consortium name="Ensembl"/>
        </authorList>
    </citation>
    <scope>IDENTIFICATION</scope>
    <source>
        <strain evidence="20">Glennie</strain>
    </source>
</reference>
<keyword evidence="11" id="KW-0325">Glycoprotein</keyword>
<keyword evidence="3" id="KW-0964">Secreted</keyword>
<dbReference type="GO" id="GO:0007596">
    <property type="term" value="P:blood coagulation"/>
    <property type="evidence" value="ECO:0007669"/>
    <property type="project" value="InterPro"/>
</dbReference>
<dbReference type="GO" id="GO:0005615">
    <property type="term" value="C:extracellular space"/>
    <property type="evidence" value="ECO:0000318"/>
    <property type="project" value="GO_Central"/>
</dbReference>
<keyword evidence="9" id="KW-0443">Lipid metabolism</keyword>
<evidence type="ECO:0000256" key="17">
    <source>
        <dbReference type="SAM" id="MobiDB-lite"/>
    </source>
</evidence>
<reference evidence="20" key="3">
    <citation type="submission" date="2025-09" db="UniProtKB">
        <authorList>
            <consortium name="Ensembl"/>
        </authorList>
    </citation>
    <scope>IDENTIFICATION</scope>
    <source>
        <strain evidence="20">Glennie</strain>
    </source>
</reference>
<evidence type="ECO:0000256" key="7">
    <source>
        <dbReference type="ARBA" id="ARBA00022889"/>
    </source>
</evidence>
<dbReference type="GO" id="GO:0001525">
    <property type="term" value="P:angiogenesis"/>
    <property type="evidence" value="ECO:0007669"/>
    <property type="project" value="UniProtKB-KW"/>
</dbReference>
<dbReference type="GO" id="GO:0006631">
    <property type="term" value="P:fatty acid metabolic process"/>
    <property type="evidence" value="ECO:0007669"/>
    <property type="project" value="Ensembl"/>
</dbReference>
<gene>
    <name evidence="20" type="primary">ANGPTL3</name>
</gene>